<evidence type="ECO:0000313" key="3">
    <source>
        <dbReference type="EMBL" id="KGQ02413.1"/>
    </source>
</evidence>
<keyword evidence="2" id="KW-0732">Signal</keyword>
<accession>A0A0A2V4J9</accession>
<evidence type="ECO:0000256" key="1">
    <source>
        <dbReference type="SAM" id="MobiDB-lite"/>
    </source>
</evidence>
<organism evidence="3 4">
    <name type="scientific">Beauveria bassiana D1-5</name>
    <dbReference type="NCBI Taxonomy" id="1245745"/>
    <lineage>
        <taxon>Eukaryota</taxon>
        <taxon>Fungi</taxon>
        <taxon>Dikarya</taxon>
        <taxon>Ascomycota</taxon>
        <taxon>Pezizomycotina</taxon>
        <taxon>Sordariomycetes</taxon>
        <taxon>Hypocreomycetidae</taxon>
        <taxon>Hypocreales</taxon>
        <taxon>Cordycipitaceae</taxon>
        <taxon>Beauveria</taxon>
    </lineage>
</organism>
<evidence type="ECO:0000313" key="4">
    <source>
        <dbReference type="Proteomes" id="UP000030106"/>
    </source>
</evidence>
<dbReference type="AlphaFoldDB" id="A0A0A2V4J9"/>
<evidence type="ECO:0008006" key="5">
    <source>
        <dbReference type="Google" id="ProtNLM"/>
    </source>
</evidence>
<evidence type="ECO:0000256" key="2">
    <source>
        <dbReference type="SAM" id="SignalP"/>
    </source>
</evidence>
<feature type="chain" id="PRO_5001995217" description="Heat-labile enterotoxin IIA, A chain" evidence="2">
    <location>
        <begin position="18"/>
        <end position="484"/>
    </location>
</feature>
<name>A0A0A2V4J9_BEABA</name>
<comment type="caution">
    <text evidence="3">The sequence shown here is derived from an EMBL/GenBank/DDBJ whole genome shotgun (WGS) entry which is preliminary data.</text>
</comment>
<reference evidence="3 4" key="1">
    <citation type="submission" date="2012-10" db="EMBL/GenBank/DDBJ databases">
        <title>Genome sequencing and analysis of entomopathogenic fungi Beauveria bassiana D1-5.</title>
        <authorList>
            <person name="Li Q."/>
            <person name="Wang L."/>
            <person name="Zhang Z."/>
            <person name="Wang Q."/>
            <person name="Ren J."/>
            <person name="Wang M."/>
            <person name="Xu W."/>
            <person name="Wang J."/>
            <person name="Lu Y."/>
            <person name="Du Q."/>
            <person name="Sun Z."/>
        </authorList>
    </citation>
    <scope>NUCLEOTIDE SEQUENCE [LARGE SCALE GENOMIC DNA]</scope>
    <source>
        <strain evidence="3 4">D1-5</strain>
    </source>
</reference>
<dbReference type="Proteomes" id="UP000030106">
    <property type="component" value="Unassembled WGS sequence"/>
</dbReference>
<dbReference type="EMBL" id="ANFO01001572">
    <property type="protein sequence ID" value="KGQ02413.1"/>
    <property type="molecule type" value="Genomic_DNA"/>
</dbReference>
<proteinExistence type="predicted"/>
<gene>
    <name evidence="3" type="ORF">BBAD15_g12377</name>
</gene>
<feature type="signal peptide" evidence="2">
    <location>
        <begin position="1"/>
        <end position="17"/>
    </location>
</feature>
<sequence>MKVALLTLLVVAGTAIADSATMQARRPPKPGSNSARELLNLVQNGLQTWGLAGAINTPSGNPSGPLRNMPGGMPELTRPHPPKQVGVPGTPGNPLGPRKKQGRIYPRRRSCIKKRDILCPAGTTATGKTSKYQKLRLNGRGGVMVAFTTLSPYAHEILAAVKNWDNPVGKAVAWFDRAMAGLQEAIGGKNVPEINGNELKLWLVCLFRSDNPRHPDAIDAACQRRKNTSAVEQKQQQLAIDGLNQVTELCETVEKDPPSDINMKTKVLESCNKFAETLENMVDANAGLVLMGEVARARTLNDQDIEDSDQAVVEEFIEKGAFGPAINQTEKSEIATIYLSYMSAYIVTELEEDGSEELIDHNEPLVWLELLQIRASYIPEDRAAVTEALLLLNDSPHLHEFDKEGRQSLQPVQSCWDQAGLLAFQPRRWDQVSAGLVYLEGKLRDTSSALACVPCMTVTGFWVIRCGSADDGSEAGSWALIQSN</sequence>
<protein>
    <recommendedName>
        <fullName evidence="5">Heat-labile enterotoxin IIA, A chain</fullName>
    </recommendedName>
</protein>
<feature type="region of interest" description="Disordered" evidence="1">
    <location>
        <begin position="52"/>
        <end position="104"/>
    </location>
</feature>
<dbReference type="HOGENOM" id="CLU_572354_0_0_1"/>